<dbReference type="AlphaFoldDB" id="A0A9N9A544"/>
<proteinExistence type="predicted"/>
<dbReference type="OrthoDB" id="2405165at2759"/>
<reference evidence="1" key="1">
    <citation type="submission" date="2021-06" db="EMBL/GenBank/DDBJ databases">
        <authorList>
            <person name="Kallberg Y."/>
            <person name="Tangrot J."/>
            <person name="Rosling A."/>
        </authorList>
    </citation>
    <scope>NUCLEOTIDE SEQUENCE</scope>
    <source>
        <strain evidence="1">AZ414A</strain>
    </source>
</reference>
<evidence type="ECO:0000313" key="1">
    <source>
        <dbReference type="EMBL" id="CAG8517057.1"/>
    </source>
</evidence>
<comment type="caution">
    <text evidence="1">The sequence shown here is derived from an EMBL/GenBank/DDBJ whole genome shotgun (WGS) entry which is preliminary data.</text>
</comment>
<gene>
    <name evidence="1" type="ORF">DEBURN_LOCUS5471</name>
</gene>
<protein>
    <submittedName>
        <fullName evidence="1">2183_t:CDS:1</fullName>
    </submittedName>
</protein>
<name>A0A9N9A544_9GLOM</name>
<dbReference type="Proteomes" id="UP000789706">
    <property type="component" value="Unassembled WGS sequence"/>
</dbReference>
<accession>A0A9N9A544</accession>
<organism evidence="1 2">
    <name type="scientific">Diversispora eburnea</name>
    <dbReference type="NCBI Taxonomy" id="1213867"/>
    <lineage>
        <taxon>Eukaryota</taxon>
        <taxon>Fungi</taxon>
        <taxon>Fungi incertae sedis</taxon>
        <taxon>Mucoromycota</taxon>
        <taxon>Glomeromycotina</taxon>
        <taxon>Glomeromycetes</taxon>
        <taxon>Diversisporales</taxon>
        <taxon>Diversisporaceae</taxon>
        <taxon>Diversispora</taxon>
    </lineage>
</organism>
<keyword evidence="2" id="KW-1185">Reference proteome</keyword>
<dbReference type="EMBL" id="CAJVPK010000490">
    <property type="protein sequence ID" value="CAG8517057.1"/>
    <property type="molecule type" value="Genomic_DNA"/>
</dbReference>
<sequence>MKFIKDQFLLLRYHMINHKTRKTVCKMLCPGTLPFLKCLISEDKELGVHIIIQKKPISPKHVVGVKMFKYWWNCKAVMDQDENGAQGIFLQALLNGALILSDDHARNSSHT</sequence>
<evidence type="ECO:0000313" key="2">
    <source>
        <dbReference type="Proteomes" id="UP000789706"/>
    </source>
</evidence>